<dbReference type="EMBL" id="JASPKY010000039">
    <property type="protein sequence ID" value="KAK9746500.1"/>
    <property type="molecule type" value="Genomic_DNA"/>
</dbReference>
<dbReference type="InterPro" id="IPR032062">
    <property type="entry name" value="DUF4803"/>
</dbReference>
<dbReference type="Proteomes" id="UP001458880">
    <property type="component" value="Unassembled WGS sequence"/>
</dbReference>
<accession>A0AAW1MJB4</accession>
<dbReference type="PANTHER" id="PTHR47890:SF1">
    <property type="entry name" value="LD24308P"/>
    <property type="match status" value="1"/>
</dbReference>
<evidence type="ECO:0000313" key="1">
    <source>
        <dbReference type="EMBL" id="KAK9746500.1"/>
    </source>
</evidence>
<dbReference type="Pfam" id="PF16061">
    <property type="entry name" value="DUF4803"/>
    <property type="match status" value="3"/>
</dbReference>
<organism evidence="1 2">
    <name type="scientific">Popillia japonica</name>
    <name type="common">Japanese beetle</name>
    <dbReference type="NCBI Taxonomy" id="7064"/>
    <lineage>
        <taxon>Eukaryota</taxon>
        <taxon>Metazoa</taxon>
        <taxon>Ecdysozoa</taxon>
        <taxon>Arthropoda</taxon>
        <taxon>Hexapoda</taxon>
        <taxon>Insecta</taxon>
        <taxon>Pterygota</taxon>
        <taxon>Neoptera</taxon>
        <taxon>Endopterygota</taxon>
        <taxon>Coleoptera</taxon>
        <taxon>Polyphaga</taxon>
        <taxon>Scarabaeiformia</taxon>
        <taxon>Scarabaeidae</taxon>
        <taxon>Rutelinae</taxon>
        <taxon>Popillia</taxon>
    </lineage>
</organism>
<proteinExistence type="predicted"/>
<comment type="caution">
    <text evidence="1">The sequence shown here is derived from an EMBL/GenBank/DDBJ whole genome shotgun (WGS) entry which is preliminary data.</text>
</comment>
<evidence type="ECO:0000313" key="2">
    <source>
        <dbReference type="Proteomes" id="UP001458880"/>
    </source>
</evidence>
<name>A0AAW1MJB4_POPJA</name>
<dbReference type="AlphaFoldDB" id="A0AAW1MJB4"/>
<reference evidence="1 2" key="1">
    <citation type="journal article" date="2024" name="BMC Genomics">
        <title>De novo assembly and annotation of Popillia japonica's genome with initial clues to its potential as an invasive pest.</title>
        <authorList>
            <person name="Cucini C."/>
            <person name="Boschi S."/>
            <person name="Funari R."/>
            <person name="Cardaioli E."/>
            <person name="Iannotti N."/>
            <person name="Marturano G."/>
            <person name="Paoli F."/>
            <person name="Bruttini M."/>
            <person name="Carapelli A."/>
            <person name="Frati F."/>
            <person name="Nardi F."/>
        </authorList>
    </citation>
    <scope>NUCLEOTIDE SEQUENCE [LARGE SCALE GENOMIC DNA]</scope>
    <source>
        <strain evidence="1">DMR45628</strain>
    </source>
</reference>
<gene>
    <name evidence="1" type="ORF">QE152_g6082</name>
</gene>
<sequence>MFKNVRTNIGVELQQLEGSTLYDNITSVIKDSEDQLLFSDLFKSMIQIDRNFLYDNITSVIKDSEDQLLFSDLFKSMIQIDRNFDQLQEYSKEESNVNATTIVQFATETVSHRSTSVKMLMDKIHQYITPKVKYIYHGGLLQIIANNTIPQQTLATLFDNIFLTEMKGYAVVIFSYDILEIYDEGYYTKERKLAAKIFRKNLEKVIRMSVKLFDYRLNQYEKGRLPIAVFAQNIIKSGWKTLEDHSDLRLNRTTKQKQARTSRKISNTADLFWQLEGYVSLISFDVYAKIVQSNANYSIDKSRFLDFYSFMADIDKNFELLVEYTENEDFTGLINLADEAISSKTTSVKLLMETIHDHINPNITHESGDGLLKLLADNIKLSDEMIDITGQSPNQLLYNFFNKIALTQMKGYAVIQFSYAILEIYDRGYYETESILANEKIRKILKELSQETIRTTAKLSRHYWKPDPEEYKRGEHYLEISRLLQGYIVNEKVLSNDGKCYAKCEQFKEVNIIKCQNDPFCRKQPRCSGRVYNCRYIPVEDMQIGNAMPNVNNSKNGRVYNCRYIPVDPFCRKQPRCSGRVYNCRYIPVEDMQICLAPAGTTRRYNYIEYKNRNPLGVKSTCPTPLINVHSSIGWCPYCMCFCDEEGPYSDRYFSLKHRQKAVSDVKNNKVVTGIRFAKKNRMIHLQVQQGEILPQGVINVTSLEWVPVNKFKISDRFIHDQQDYLRITSRDKAVDLHVWDKAVDLHVIEVDSRKKYQQQVLTGVRFAAVQSGINRNDKRIHLNLEIKMTKYNFKSGELFINRGADTWYRNIDTEFSPNVRTRIPTNDLDVPTRAKSKNTIVSNGDQYVEFTHTDITKDVAQTTVPFIDTQDVVPKVPTPLAGAGLYYKSSPGYGGFIGLKIVTYDFTPHL</sequence>
<dbReference type="PANTHER" id="PTHR47890">
    <property type="entry name" value="LD24308P"/>
    <property type="match status" value="1"/>
</dbReference>
<keyword evidence="2" id="KW-1185">Reference proteome</keyword>
<protein>
    <submittedName>
        <fullName evidence="1">Uncharacterized protein</fullName>
    </submittedName>
</protein>